<reference evidence="4 5" key="1">
    <citation type="journal article" date="2007" name="Science">
        <title>The Chlamydomonas genome reveals the evolution of key animal and plant functions.</title>
        <authorList>
            <person name="Merchant S.S."/>
            <person name="Prochnik S.E."/>
            <person name="Vallon O."/>
            <person name="Harris E.H."/>
            <person name="Karpowicz S.J."/>
            <person name="Witman G.B."/>
            <person name="Terry A."/>
            <person name="Salamov A."/>
            <person name="Fritz-Laylin L.K."/>
            <person name="Marechal-Drouard L."/>
            <person name="Marshall W.F."/>
            <person name="Qu L.H."/>
            <person name="Nelson D.R."/>
            <person name="Sanderfoot A.A."/>
            <person name="Spalding M.H."/>
            <person name="Kapitonov V.V."/>
            <person name="Ren Q."/>
            <person name="Ferris P."/>
            <person name="Lindquist E."/>
            <person name="Shapiro H."/>
            <person name="Lucas S.M."/>
            <person name="Grimwood J."/>
            <person name="Schmutz J."/>
            <person name="Cardol P."/>
            <person name="Cerutti H."/>
            <person name="Chanfreau G."/>
            <person name="Chen C.L."/>
            <person name="Cognat V."/>
            <person name="Croft M.T."/>
            <person name="Dent R."/>
            <person name="Dutcher S."/>
            <person name="Fernandez E."/>
            <person name="Fukuzawa H."/>
            <person name="Gonzalez-Ballester D."/>
            <person name="Gonzalez-Halphen D."/>
            <person name="Hallmann A."/>
            <person name="Hanikenne M."/>
            <person name="Hippler M."/>
            <person name="Inwood W."/>
            <person name="Jabbari K."/>
            <person name="Kalanon M."/>
            <person name="Kuras R."/>
            <person name="Lefebvre P.A."/>
            <person name="Lemaire S.D."/>
            <person name="Lobanov A.V."/>
            <person name="Lohr M."/>
            <person name="Manuell A."/>
            <person name="Meier I."/>
            <person name="Mets L."/>
            <person name="Mittag M."/>
            <person name="Mittelmeier T."/>
            <person name="Moroney J.V."/>
            <person name="Moseley J."/>
            <person name="Napoli C."/>
            <person name="Nedelcu A.M."/>
            <person name="Niyogi K."/>
            <person name="Novoselov S.V."/>
            <person name="Paulsen I.T."/>
            <person name="Pazour G."/>
            <person name="Purton S."/>
            <person name="Ral J.P."/>
            <person name="Riano-Pachon D.M."/>
            <person name="Riekhof W."/>
            <person name="Rymarquis L."/>
            <person name="Schroda M."/>
            <person name="Stern D."/>
            <person name="Umen J."/>
            <person name="Willows R."/>
            <person name="Wilson N."/>
            <person name="Zimmer S.L."/>
            <person name="Allmer J."/>
            <person name="Balk J."/>
            <person name="Bisova K."/>
            <person name="Chen C.J."/>
            <person name="Elias M."/>
            <person name="Gendler K."/>
            <person name="Hauser C."/>
            <person name="Lamb M.R."/>
            <person name="Ledford H."/>
            <person name="Long J.C."/>
            <person name="Minagawa J."/>
            <person name="Page M.D."/>
            <person name="Pan J."/>
            <person name="Pootakham W."/>
            <person name="Roje S."/>
            <person name="Rose A."/>
            <person name="Stahlberg E."/>
            <person name="Terauchi A.M."/>
            <person name="Yang P."/>
            <person name="Ball S."/>
            <person name="Bowler C."/>
            <person name="Dieckmann C.L."/>
            <person name="Gladyshev V.N."/>
            <person name="Green P."/>
            <person name="Jorgensen R."/>
            <person name="Mayfield S."/>
            <person name="Mueller-Roeber B."/>
            <person name="Rajamani S."/>
            <person name="Sayre R.T."/>
            <person name="Brokstein P."/>
            <person name="Dubchak I."/>
            <person name="Goodstein D."/>
            <person name="Hornick L."/>
            <person name="Huang Y.W."/>
            <person name="Jhaveri J."/>
            <person name="Luo Y."/>
            <person name="Martinez D."/>
            <person name="Ngau W.C."/>
            <person name="Otillar B."/>
            <person name="Poliakov A."/>
            <person name="Porter A."/>
            <person name="Szajkowski L."/>
            <person name="Werner G."/>
            <person name="Zhou K."/>
            <person name="Grigoriev I.V."/>
            <person name="Rokhsar D.S."/>
            <person name="Grossman A.R."/>
        </authorList>
    </citation>
    <scope>NUCLEOTIDE SEQUENCE [LARGE SCALE GENOMIC DNA]</scope>
    <source>
        <strain evidence="5">CC-503</strain>
    </source>
</reference>
<evidence type="ECO:0000313" key="4">
    <source>
        <dbReference type="EMBL" id="PNW76694.1"/>
    </source>
</evidence>
<dbReference type="ExpressionAtlas" id="A0A2K3D836">
    <property type="expression patterns" value="baseline and differential"/>
</dbReference>
<dbReference type="OrthoDB" id="434485at2759"/>
<keyword evidence="5" id="KW-1185">Reference proteome</keyword>
<dbReference type="AlphaFoldDB" id="A0A2K3D836"/>
<accession>A0A2K3D836</accession>
<dbReference type="PANTHER" id="PTHR31088:SF6">
    <property type="entry name" value="PHAGE SHOCK PROTEIN A"/>
    <property type="match status" value="1"/>
</dbReference>
<keyword evidence="2" id="KW-0175">Coiled coil</keyword>
<protein>
    <submittedName>
        <fullName evidence="4">Uncharacterized protein</fullName>
    </submittedName>
</protein>
<dbReference type="InParanoid" id="A0A2K3D836"/>
<dbReference type="Pfam" id="PF04012">
    <property type="entry name" value="PspA_IM30"/>
    <property type="match status" value="1"/>
</dbReference>
<dbReference type="PANTHER" id="PTHR31088">
    <property type="entry name" value="MEMBRANE-ASSOCIATED PROTEIN VIPP1, CHLOROPLASTIC"/>
    <property type="match status" value="1"/>
</dbReference>
<dbReference type="Gramene" id="PNW76694">
    <property type="protein sequence ID" value="PNW76694"/>
    <property type="gene ID" value="CHLRE_11g468050v5"/>
</dbReference>
<proteinExistence type="inferred from homology"/>
<dbReference type="EMBL" id="CM008972">
    <property type="protein sequence ID" value="PNW76694.1"/>
    <property type="molecule type" value="Genomic_DNA"/>
</dbReference>
<feature type="coiled-coil region" evidence="2">
    <location>
        <begin position="210"/>
        <end position="265"/>
    </location>
</feature>
<comment type="similarity">
    <text evidence="1">Belongs to the PspA/Vipp/IM30 family.</text>
</comment>
<dbReference type="InterPro" id="IPR007157">
    <property type="entry name" value="PspA_VIPP1"/>
</dbReference>
<dbReference type="RefSeq" id="XP_042919561.1">
    <property type="nucleotide sequence ID" value="XM_043067556.1"/>
</dbReference>
<dbReference type="SMR" id="A0A2K3D836"/>
<organism evidence="4 5">
    <name type="scientific">Chlamydomonas reinhardtii</name>
    <name type="common">Chlamydomonas smithii</name>
    <dbReference type="NCBI Taxonomy" id="3055"/>
    <lineage>
        <taxon>Eukaryota</taxon>
        <taxon>Viridiplantae</taxon>
        <taxon>Chlorophyta</taxon>
        <taxon>core chlorophytes</taxon>
        <taxon>Chlorophyceae</taxon>
        <taxon>CS clade</taxon>
        <taxon>Chlamydomonadales</taxon>
        <taxon>Chlamydomonadaceae</taxon>
        <taxon>Chlamydomonas</taxon>
    </lineage>
</organism>
<dbReference type="GeneID" id="5725086"/>
<dbReference type="KEGG" id="cre:CHLRE_11g468050v5"/>
<gene>
    <name evidence="4" type="ORF">CHLRE_11g468050v5</name>
</gene>
<evidence type="ECO:0000256" key="3">
    <source>
        <dbReference type="SAM" id="MobiDB-lite"/>
    </source>
</evidence>
<feature type="region of interest" description="Disordered" evidence="3">
    <location>
        <begin position="346"/>
        <end position="377"/>
    </location>
</feature>
<feature type="region of interest" description="Disordered" evidence="3">
    <location>
        <begin position="1"/>
        <end position="22"/>
    </location>
</feature>
<evidence type="ECO:0000256" key="2">
    <source>
        <dbReference type="SAM" id="Coils"/>
    </source>
</evidence>
<dbReference type="OMA" id="EMQEDMM"/>
<name>A0A2K3D836_CHLRE</name>
<evidence type="ECO:0000313" key="5">
    <source>
        <dbReference type="Proteomes" id="UP000006906"/>
    </source>
</evidence>
<feature type="compositionally biased region" description="Low complexity" evidence="3">
    <location>
        <begin position="357"/>
        <end position="367"/>
    </location>
</feature>
<dbReference type="Proteomes" id="UP000006906">
    <property type="component" value="Chromosome 11"/>
</dbReference>
<sequence>MHLAGSRSVLAGQRVGRRTSHCPTASTSAAVVAQACPHVTTTAITSRTSSAIYAHRATTSSSLGTRHRHAATVRHGTGVGISAAPRSAASSASGRLLLLRGAGAASAVAHRGRGRSGVAVAVSANLFARVARIVTSFFNGLVGSFEDPEKLLDRVAEEMQEDMMRMRQATAQVMASQKQLSAKQRSMQSSADQWLQRAELAVARGQDDLAREALRRRKVLQEDADRMSEQVTLQTQALEQLQANIRLLEGKLGEARSKKDTLKARAASAKTSLALQEMIGGLQVRSGSSWAAFDKMEEKVAALEAQAQSAAALAAPDSLERQFAALEGDGGVDAELAALKQARRSYPAPALPRDSTAAPSAAPSSAPHVAGRPLRDVFDPLERELEELRRRARE</sequence>
<evidence type="ECO:0000256" key="1">
    <source>
        <dbReference type="ARBA" id="ARBA00043985"/>
    </source>
</evidence>